<evidence type="ECO:0000256" key="6">
    <source>
        <dbReference type="ARBA" id="ARBA00022679"/>
    </source>
</evidence>
<feature type="binding site" evidence="10">
    <location>
        <position position="644"/>
    </location>
    <ligand>
        <name>Zn(2+)</name>
        <dbReference type="ChEBI" id="CHEBI:29105"/>
        <note>catalytic</note>
    </ligand>
</feature>
<comment type="catalytic activity">
    <reaction evidence="10">
        <text>5-methyltetrahydropteroyltri-L-glutamate + L-homocysteine = tetrahydropteroyltri-L-glutamate + L-methionine</text>
        <dbReference type="Rhea" id="RHEA:21196"/>
        <dbReference type="ChEBI" id="CHEBI:57844"/>
        <dbReference type="ChEBI" id="CHEBI:58140"/>
        <dbReference type="ChEBI" id="CHEBI:58199"/>
        <dbReference type="ChEBI" id="CHEBI:58207"/>
        <dbReference type="EC" id="2.1.1.14"/>
    </reaction>
</comment>
<dbReference type="PIRSF" id="PIRSF000382">
    <property type="entry name" value="MeTrfase_B12_ind"/>
    <property type="match status" value="1"/>
</dbReference>
<feature type="binding site" evidence="10">
    <location>
        <position position="666"/>
    </location>
    <ligand>
        <name>Zn(2+)</name>
        <dbReference type="ChEBI" id="CHEBI:29105"/>
        <note>catalytic</note>
    </ligand>
</feature>
<keyword evidence="6 10" id="KW-0808">Transferase</keyword>
<evidence type="ECO:0000256" key="11">
    <source>
        <dbReference type="PIRSR" id="PIRSR000382-1"/>
    </source>
</evidence>
<comment type="caution">
    <text evidence="10">Lacks conserved residue(s) required for the propagation of feature annotation.</text>
</comment>
<dbReference type="InterPro" id="IPR038071">
    <property type="entry name" value="UROD/MetE-like_sf"/>
</dbReference>
<feature type="binding site" evidence="10">
    <location>
        <position position="606"/>
    </location>
    <ligand>
        <name>5-methyltetrahydropteroyltri-L-glutamate</name>
        <dbReference type="ChEBI" id="CHEBI:58207"/>
    </ligand>
</feature>
<dbReference type="RefSeq" id="WP_058527078.1">
    <property type="nucleotide sequence ID" value="NZ_CAAAHY010000007.1"/>
</dbReference>
<dbReference type="Pfam" id="PF01717">
    <property type="entry name" value="Meth_synt_2"/>
    <property type="match status" value="1"/>
</dbReference>
<evidence type="ECO:0000313" key="16">
    <source>
        <dbReference type="EMBL" id="KTC96146.1"/>
    </source>
</evidence>
<feature type="binding site" evidence="10 11">
    <location>
        <begin position="516"/>
        <end position="517"/>
    </location>
    <ligand>
        <name>5-methyltetrahydropteroyltri-L-glutamate</name>
        <dbReference type="ChEBI" id="CHEBI:58207"/>
    </ligand>
</feature>
<evidence type="ECO:0000256" key="3">
    <source>
        <dbReference type="ARBA" id="ARBA00009553"/>
    </source>
</evidence>
<feature type="binding site" evidence="10 11">
    <location>
        <position position="485"/>
    </location>
    <ligand>
        <name>L-methionine</name>
        <dbReference type="ChEBI" id="CHEBI:57844"/>
    </ligand>
</feature>
<name>A0A0W0TKL8_LEGER</name>
<accession>A0A0W0TKL8</accession>
<evidence type="ECO:0000256" key="10">
    <source>
        <dbReference type="HAMAP-Rule" id="MF_00172"/>
    </source>
</evidence>
<comment type="cofactor">
    <cofactor evidence="10">
        <name>Zn(2+)</name>
        <dbReference type="ChEBI" id="CHEBI:29105"/>
    </cofactor>
    <text evidence="10">Binds 1 zinc ion per subunit.</text>
</comment>
<reference evidence="16 17" key="1">
    <citation type="submission" date="2015-11" db="EMBL/GenBank/DDBJ databases">
        <title>Genomic analysis of 38 Legionella species identifies large and diverse effector repertoires.</title>
        <authorList>
            <person name="Burstein D."/>
            <person name="Amaro F."/>
            <person name="Zusman T."/>
            <person name="Lifshitz Z."/>
            <person name="Cohen O."/>
            <person name="Gilbert J.A."/>
            <person name="Pupko T."/>
            <person name="Shuman H.A."/>
            <person name="Segal G."/>
        </authorList>
    </citation>
    <scope>NUCLEOTIDE SEQUENCE [LARGE SCALE GENOMIC DNA]</scope>
    <source>
        <strain evidence="16 17">SE-32A-C8</strain>
    </source>
</reference>
<evidence type="ECO:0000256" key="4">
    <source>
        <dbReference type="ARBA" id="ARBA00022603"/>
    </source>
</evidence>
<evidence type="ECO:0000259" key="14">
    <source>
        <dbReference type="Pfam" id="PF01717"/>
    </source>
</evidence>
<evidence type="ECO:0000256" key="13">
    <source>
        <dbReference type="PIRSR" id="PIRSR000382-3"/>
    </source>
</evidence>
<feature type="binding site" evidence="12">
    <location>
        <position position="727"/>
    </location>
    <ligand>
        <name>Zn(2+)</name>
        <dbReference type="ChEBI" id="CHEBI:29105"/>
        <label>1</label>
        <note>catalytic</note>
    </ligand>
</feature>
<dbReference type="InterPro" id="IPR006276">
    <property type="entry name" value="Cobalamin-indep_Met_synthase"/>
</dbReference>
<feature type="binding site" evidence="10 11">
    <location>
        <position position="562"/>
    </location>
    <ligand>
        <name>5-methyltetrahydropteroyltri-L-glutamate</name>
        <dbReference type="ChEBI" id="CHEBI:58207"/>
    </ligand>
</feature>
<dbReference type="NCBIfam" id="TIGR01371">
    <property type="entry name" value="met_syn_B12ind"/>
    <property type="match status" value="1"/>
</dbReference>
<feature type="binding site" evidence="10 11">
    <location>
        <position position="600"/>
    </location>
    <ligand>
        <name>L-methionine</name>
        <dbReference type="ChEBI" id="CHEBI:57844"/>
    </ligand>
</feature>
<dbReference type="NCBIfam" id="NF003556">
    <property type="entry name" value="PRK05222.1"/>
    <property type="match status" value="1"/>
</dbReference>
<protein>
    <recommendedName>
        <fullName evidence="10">5-methyltetrahydropteroyltriglutamate--homocysteine methyltransferase</fullName>
        <ecNumber evidence="10">2.1.1.14</ecNumber>
    </recommendedName>
    <alternativeName>
        <fullName evidence="10">Cobalamin-independent methionine synthase</fullName>
    </alternativeName>
    <alternativeName>
        <fullName evidence="10">Methionine synthase, vitamin-B12 independent isozyme</fullName>
    </alternativeName>
</protein>
<comment type="cofactor">
    <cofactor evidence="12">
        <name>Zn(2+)</name>
        <dbReference type="ChEBI" id="CHEBI:29105"/>
    </cofactor>
    <text evidence="12">Binds 2 Zn(2+) ions per subunit.</text>
</comment>
<keyword evidence="5 10" id="KW-0028">Amino-acid biosynthesis</keyword>
<evidence type="ECO:0000256" key="8">
    <source>
        <dbReference type="ARBA" id="ARBA00022833"/>
    </source>
</evidence>
<feature type="domain" description="Cobalamin-independent methionine synthase MetE N-terminal" evidence="15">
    <location>
        <begin position="4"/>
        <end position="312"/>
    </location>
</feature>
<feature type="binding site" evidence="12">
    <location>
        <position position="642"/>
    </location>
    <ligand>
        <name>Zn(2+)</name>
        <dbReference type="ChEBI" id="CHEBI:29105"/>
        <label>1</label>
        <note>catalytic</note>
    </ligand>
</feature>
<dbReference type="EC" id="2.1.1.14" evidence="10"/>
<evidence type="ECO:0000256" key="12">
    <source>
        <dbReference type="PIRSR" id="PIRSR000382-2"/>
    </source>
</evidence>
<dbReference type="GO" id="GO:0008270">
    <property type="term" value="F:zinc ion binding"/>
    <property type="evidence" value="ECO:0007669"/>
    <property type="project" value="InterPro"/>
</dbReference>
<keyword evidence="10" id="KW-0677">Repeat</keyword>
<evidence type="ECO:0000259" key="15">
    <source>
        <dbReference type="Pfam" id="PF08267"/>
    </source>
</evidence>
<comment type="similarity">
    <text evidence="3 10">Belongs to the vitamin-B12 independent methionine synthase family.</text>
</comment>
<keyword evidence="4 10" id="KW-0489">Methyltransferase</keyword>
<feature type="binding site" evidence="11">
    <location>
        <position position="19"/>
    </location>
    <ligand>
        <name>5-methyltetrahydropteroyltri-L-glutamate</name>
        <dbReference type="ChEBI" id="CHEBI:58207"/>
    </ligand>
</feature>
<feature type="binding site" evidence="10 11">
    <location>
        <begin position="432"/>
        <end position="434"/>
    </location>
    <ligand>
        <name>L-homocysteine</name>
        <dbReference type="ChEBI" id="CHEBI:58199"/>
    </ligand>
</feature>
<feature type="binding site" evidence="10">
    <location>
        <position position="114"/>
    </location>
    <ligand>
        <name>5-methyltetrahydropteroyltri-L-glutamate</name>
        <dbReference type="ChEBI" id="CHEBI:58207"/>
    </ligand>
</feature>
<dbReference type="CDD" id="cd03312">
    <property type="entry name" value="CIMS_N_terminal_like"/>
    <property type="match status" value="1"/>
</dbReference>
<feature type="binding site" evidence="10">
    <location>
        <position position="642"/>
    </location>
    <ligand>
        <name>Zn(2+)</name>
        <dbReference type="ChEBI" id="CHEBI:29105"/>
        <note>catalytic</note>
    </ligand>
</feature>
<dbReference type="OrthoDB" id="244285at2"/>
<feature type="binding site" evidence="11">
    <location>
        <position position="119"/>
    </location>
    <ligand>
        <name>5-methyltetrahydropteroyltri-L-glutamate</name>
        <dbReference type="ChEBI" id="CHEBI:58207"/>
    </ligand>
</feature>
<dbReference type="GO" id="GO:0032259">
    <property type="term" value="P:methylation"/>
    <property type="evidence" value="ECO:0007669"/>
    <property type="project" value="UniProtKB-KW"/>
</dbReference>
<dbReference type="HAMAP" id="MF_00172">
    <property type="entry name" value="Meth_synth"/>
    <property type="match status" value="1"/>
</dbReference>
<keyword evidence="8 10" id="KW-0862">Zinc</keyword>
<dbReference type="PANTHER" id="PTHR30519">
    <property type="entry name" value="5-METHYLTETRAHYDROPTEROYLTRIGLUTAMATE--HOMOCYSTEINE METHYLTRANSFERASE"/>
    <property type="match status" value="1"/>
</dbReference>
<dbReference type="GO" id="GO:0009086">
    <property type="term" value="P:methionine biosynthetic process"/>
    <property type="evidence" value="ECO:0007669"/>
    <property type="project" value="UniProtKB-UniRule"/>
</dbReference>
<sequence>MITAHCLGFPRIGCHRQMKLAVESYWKGSLSEAELIAAGQRIRQENWQIQSQAGLHWVSVGDFSWYDHMLDMSMTLGVIPQRFAGVGTELATYFSMARGRSTTHQSLTACEMTKWFNTNYHYIVPEFSPNQAFVVNSRRLLDEIDEARGEHHPVKVVLPGPLSYLWLGKPYPVFDKLTLLPALVDAYQQLLSELSTQNITWVQLDEPILTLDLPLAWQNAFMQAYDSLQSCGLKILLTTYFGGLEENSDWVSRLPVSGLHVDAVAAPDGVQLLARQLPSDSCLSVGIVNGRNIWKTDLMKARLFLEPLHEQLQSRLWIGGSCSFLHSPMDLDLETALDPQIKAWLAFTKQKCLELASLARGFNNGWDEVDAVMAENQRAMQQKQSSPLIHNPDVQARLGTLDGLNTERSPYAQRQAAQQRAMPLPLLPTTTIGSFPQTAAIRKLRHDFKNDRISQSDYDKGLKEVIAEVIQRQEALGLDVLVHGEAERADMVAYFGEKLKGFVSTEQGWVQSYGSRCVKPPVIYGDVSRAESMTVSWSRYAQSLTSKPVKGMLTGPITILMWSFVRDDQPIHHTARQLGLALRDEVMDLEEAGIGVIQIDEPAFREGLPLRRRHWDEYLMEAVRCFKLTASGVQDTTQIHTHMCYSEFNDVIEAIAALDADVISIETSRSNMELLDAFKHFSYPNAIGPGVYDIHSPRIPTVEEMVQLIDRAAALIPVERLWVNPDCGLKTRNWPEVEAALANMVEAARHMREKFLNSR</sequence>
<feature type="binding site" evidence="10">
    <location>
        <position position="485"/>
    </location>
    <ligand>
        <name>L-homocysteine</name>
        <dbReference type="ChEBI" id="CHEBI:58199"/>
    </ligand>
</feature>
<evidence type="ECO:0000256" key="9">
    <source>
        <dbReference type="ARBA" id="ARBA00023167"/>
    </source>
</evidence>
<evidence type="ECO:0000313" key="17">
    <source>
        <dbReference type="Proteomes" id="UP000054773"/>
    </source>
</evidence>
<comment type="function">
    <text evidence="1 10">Catalyzes the transfer of a methyl group from 5-methyltetrahydrofolate to homocysteine resulting in methionine formation.</text>
</comment>
<feature type="binding site" evidence="10">
    <location>
        <position position="727"/>
    </location>
    <ligand>
        <name>Zn(2+)</name>
        <dbReference type="ChEBI" id="CHEBI:29105"/>
        <note>catalytic</note>
    </ligand>
</feature>
<dbReference type="AlphaFoldDB" id="A0A0W0TKL8"/>
<dbReference type="UniPathway" id="UPA00051">
    <property type="reaction ID" value="UER00082"/>
</dbReference>
<evidence type="ECO:0000256" key="7">
    <source>
        <dbReference type="ARBA" id="ARBA00022723"/>
    </source>
</evidence>
<dbReference type="STRING" id="448.Lery_1938"/>
<dbReference type="Pfam" id="PF08267">
    <property type="entry name" value="Meth_synt_1"/>
    <property type="match status" value="1"/>
</dbReference>
<gene>
    <name evidence="10 16" type="primary">metE</name>
    <name evidence="16" type="ORF">Lery_1938</name>
</gene>
<dbReference type="EMBL" id="LNYA01000030">
    <property type="protein sequence ID" value="KTC96146.1"/>
    <property type="molecule type" value="Genomic_DNA"/>
</dbReference>
<evidence type="ECO:0000256" key="2">
    <source>
        <dbReference type="ARBA" id="ARBA00004681"/>
    </source>
</evidence>
<evidence type="ECO:0000256" key="5">
    <source>
        <dbReference type="ARBA" id="ARBA00022605"/>
    </source>
</evidence>
<feature type="domain" description="Cobalamin-independent methionine synthase MetE C-terminal/archaeal" evidence="14">
    <location>
        <begin position="427"/>
        <end position="749"/>
    </location>
</feature>
<dbReference type="GO" id="GO:0003871">
    <property type="term" value="F:5-methyltetrahydropteroyltriglutamate-homocysteine S-methyltransferase activity"/>
    <property type="evidence" value="ECO:0007669"/>
    <property type="project" value="UniProtKB-UniRule"/>
</dbReference>
<keyword evidence="7 10" id="KW-0479">Metal-binding</keyword>
<feature type="binding site" evidence="10 11">
    <location>
        <position position="600"/>
    </location>
    <ligand>
        <name>L-homocysteine</name>
        <dbReference type="ChEBI" id="CHEBI:58199"/>
    </ligand>
</feature>
<comment type="caution">
    <text evidence="16">The sequence shown here is derived from an EMBL/GenBank/DDBJ whole genome shotgun (WGS) entry which is preliminary data.</text>
</comment>
<dbReference type="Gene3D" id="3.20.20.210">
    <property type="match status" value="2"/>
</dbReference>
<keyword evidence="9 10" id="KW-0486">Methionine biosynthesis</keyword>
<comment type="pathway">
    <text evidence="2 10">Amino-acid biosynthesis; L-methionine biosynthesis via de novo pathway; L-methionine from L-homocysteine (MetE route): step 1/1.</text>
</comment>
<evidence type="ECO:0000256" key="1">
    <source>
        <dbReference type="ARBA" id="ARBA00002777"/>
    </source>
</evidence>
<feature type="active site" description="Proton donor" evidence="10 13">
    <location>
        <position position="695"/>
    </location>
</feature>
<dbReference type="InterPro" id="IPR002629">
    <property type="entry name" value="Met_Synth_C/arc"/>
</dbReference>
<feature type="binding site" evidence="12">
    <location>
        <position position="644"/>
    </location>
    <ligand>
        <name>Zn(2+)</name>
        <dbReference type="ChEBI" id="CHEBI:29105"/>
        <label>1</label>
        <note>catalytic</note>
    </ligand>
</feature>
<organism evidence="16 17">
    <name type="scientific">Legionella erythra</name>
    <dbReference type="NCBI Taxonomy" id="448"/>
    <lineage>
        <taxon>Bacteria</taxon>
        <taxon>Pseudomonadati</taxon>
        <taxon>Pseudomonadota</taxon>
        <taxon>Gammaproteobacteria</taxon>
        <taxon>Legionellales</taxon>
        <taxon>Legionellaceae</taxon>
        <taxon>Legionella</taxon>
    </lineage>
</organism>
<dbReference type="CDD" id="cd03311">
    <property type="entry name" value="CIMS_C_terminal_like"/>
    <property type="match status" value="1"/>
</dbReference>
<feature type="binding site" evidence="12">
    <location>
        <position position="666"/>
    </location>
    <ligand>
        <name>Zn(2+)</name>
        <dbReference type="ChEBI" id="CHEBI:29105"/>
        <label>1</label>
        <note>catalytic</note>
    </ligand>
</feature>
<dbReference type="InterPro" id="IPR013215">
    <property type="entry name" value="Cbl-indep_Met_Synth_N"/>
</dbReference>
<proteinExistence type="inferred from homology"/>
<dbReference type="Proteomes" id="UP000054773">
    <property type="component" value="Unassembled WGS sequence"/>
</dbReference>
<dbReference type="PATRIC" id="fig|448.7.peg.2032"/>
<keyword evidence="17" id="KW-1185">Reference proteome</keyword>
<dbReference type="SUPFAM" id="SSF51726">
    <property type="entry name" value="UROD/MetE-like"/>
    <property type="match status" value="2"/>
</dbReference>
<feature type="binding site" evidence="10 11">
    <location>
        <begin position="432"/>
        <end position="434"/>
    </location>
    <ligand>
        <name>L-methionine</name>
        <dbReference type="ChEBI" id="CHEBI:57844"/>
    </ligand>
</feature>